<evidence type="ECO:0000313" key="3">
    <source>
        <dbReference type="Proteomes" id="UP000324897"/>
    </source>
</evidence>
<reference evidence="2 3" key="1">
    <citation type="journal article" date="2019" name="Sci. Rep.">
        <title>A high-quality genome of Eragrostis curvula grass provides insights into Poaceae evolution and supports new strategies to enhance forage quality.</title>
        <authorList>
            <person name="Carballo J."/>
            <person name="Santos B.A.C.M."/>
            <person name="Zappacosta D."/>
            <person name="Garbus I."/>
            <person name="Selva J.P."/>
            <person name="Gallo C.A."/>
            <person name="Diaz A."/>
            <person name="Albertini E."/>
            <person name="Caccamo M."/>
            <person name="Echenique V."/>
        </authorList>
    </citation>
    <scope>NUCLEOTIDE SEQUENCE [LARGE SCALE GENOMIC DNA]</scope>
    <source>
        <strain evidence="3">cv. Victoria</strain>
        <tissue evidence="2">Leaf</tissue>
    </source>
</reference>
<accession>A0A5J9VZD5</accession>
<dbReference type="Gramene" id="TVU41569">
    <property type="protein sequence ID" value="TVU41569"/>
    <property type="gene ID" value="EJB05_15098"/>
</dbReference>
<dbReference type="Proteomes" id="UP000324897">
    <property type="component" value="Chromosome 4"/>
</dbReference>
<comment type="caution">
    <text evidence="2">The sequence shown here is derived from an EMBL/GenBank/DDBJ whole genome shotgun (WGS) entry which is preliminary data.</text>
</comment>
<proteinExistence type="predicted"/>
<dbReference type="EMBL" id="RWGY01000007">
    <property type="protein sequence ID" value="TVU41569.1"/>
    <property type="molecule type" value="Genomic_DNA"/>
</dbReference>
<keyword evidence="3" id="KW-1185">Reference proteome</keyword>
<dbReference type="AlphaFoldDB" id="A0A5J9VZD5"/>
<sequence>MDVHMSREGRKKRDLHAGPAPPPTRKIRKTKGNIILLRDEEEKVACRLPRPQVGGAVLASPFLPPSLLPVRQIRSPPATADLCCLARLAVGVAERQI</sequence>
<name>A0A5J9VZD5_9POAL</name>
<evidence type="ECO:0000313" key="2">
    <source>
        <dbReference type="EMBL" id="TVU41569.1"/>
    </source>
</evidence>
<gene>
    <name evidence="2" type="ORF">EJB05_15098</name>
</gene>
<protein>
    <submittedName>
        <fullName evidence="2">Uncharacterized protein</fullName>
    </submittedName>
</protein>
<feature type="region of interest" description="Disordered" evidence="1">
    <location>
        <begin position="1"/>
        <end position="28"/>
    </location>
</feature>
<feature type="non-terminal residue" evidence="2">
    <location>
        <position position="1"/>
    </location>
</feature>
<organism evidence="2 3">
    <name type="scientific">Eragrostis curvula</name>
    <name type="common">weeping love grass</name>
    <dbReference type="NCBI Taxonomy" id="38414"/>
    <lineage>
        <taxon>Eukaryota</taxon>
        <taxon>Viridiplantae</taxon>
        <taxon>Streptophyta</taxon>
        <taxon>Embryophyta</taxon>
        <taxon>Tracheophyta</taxon>
        <taxon>Spermatophyta</taxon>
        <taxon>Magnoliopsida</taxon>
        <taxon>Liliopsida</taxon>
        <taxon>Poales</taxon>
        <taxon>Poaceae</taxon>
        <taxon>PACMAD clade</taxon>
        <taxon>Chloridoideae</taxon>
        <taxon>Eragrostideae</taxon>
        <taxon>Eragrostidinae</taxon>
        <taxon>Eragrostis</taxon>
    </lineage>
</organism>
<evidence type="ECO:0000256" key="1">
    <source>
        <dbReference type="SAM" id="MobiDB-lite"/>
    </source>
</evidence>